<feature type="compositionally biased region" description="Basic and acidic residues" evidence="1">
    <location>
        <begin position="10"/>
        <end position="28"/>
    </location>
</feature>
<dbReference type="PANTHER" id="PTHR40429:SF1">
    <property type="entry name" value="FLAGELLAR ASSOCIATED PROTEIN"/>
    <property type="match status" value="1"/>
</dbReference>
<feature type="compositionally biased region" description="Basic and acidic residues" evidence="1">
    <location>
        <begin position="166"/>
        <end position="176"/>
    </location>
</feature>
<organism evidence="3">
    <name type="scientific">Micromonas pusilla (strain CCMP1545)</name>
    <name type="common">Picoplanktonic green alga</name>
    <dbReference type="NCBI Taxonomy" id="564608"/>
    <lineage>
        <taxon>Eukaryota</taxon>
        <taxon>Viridiplantae</taxon>
        <taxon>Chlorophyta</taxon>
        <taxon>Mamiellophyceae</taxon>
        <taxon>Mamiellales</taxon>
        <taxon>Mamiellaceae</taxon>
        <taxon>Micromonas</taxon>
    </lineage>
</organism>
<dbReference type="PANTHER" id="PTHR40429">
    <property type="entry name" value="FLAGELLAR ASSOCIATED PROTEIN"/>
    <property type="match status" value="1"/>
</dbReference>
<feature type="region of interest" description="Disordered" evidence="1">
    <location>
        <begin position="1"/>
        <end position="108"/>
    </location>
</feature>
<evidence type="ECO:0000256" key="1">
    <source>
        <dbReference type="SAM" id="MobiDB-lite"/>
    </source>
</evidence>
<feature type="compositionally biased region" description="Polar residues" evidence="1">
    <location>
        <begin position="140"/>
        <end position="161"/>
    </location>
</feature>
<feature type="region of interest" description="Disordered" evidence="1">
    <location>
        <begin position="126"/>
        <end position="211"/>
    </location>
</feature>
<gene>
    <name evidence="2" type="ORF">MICPUCDRAFT_60302</name>
</gene>
<keyword evidence="3" id="KW-1185">Reference proteome</keyword>
<dbReference type="Proteomes" id="UP000001876">
    <property type="component" value="Unassembled WGS sequence"/>
</dbReference>
<proteinExistence type="predicted"/>
<evidence type="ECO:0000313" key="2">
    <source>
        <dbReference type="EMBL" id="EEH55530.1"/>
    </source>
</evidence>
<dbReference type="OrthoDB" id="525812at2759"/>
<dbReference type="EMBL" id="GG663742">
    <property type="protein sequence ID" value="EEH55530.1"/>
    <property type="molecule type" value="Genomic_DNA"/>
</dbReference>
<dbReference type="GeneID" id="9686198"/>
<evidence type="ECO:0000313" key="3">
    <source>
        <dbReference type="Proteomes" id="UP000001876"/>
    </source>
</evidence>
<sequence>MPGAIGPQIEARKKTEPKFGKEHSKTDFGKITPGAIYETKSTFGKQDLSKNRSSSSCSFGSASRFLKPSGERAKRNPQVPGPGSYPAQTSIGKMVSSERQTGEAFSFGGATRDAAQKVFLSKAAAKVTANSDGPGPTAYEPQQSMGPQRSSSNVTEPTVSFPTAGRGRDPDLERAKKQPGAGQYRVPNAVGAQAESQKRSMPRYGFGSTTREHRDKVYISSEHSKSEFGMTSPGPAAIGPKAFGGTGKQVLSTKRTGATGTFGNAARATYATNSNPGPGEYARVGVFYNTSTTEPTRCPDATRAASLASKNRRARSRFIALDASSPWKPGTDNARFSSRGFRTKFWDSGRHANALGRDDAAAFSRSLASPSSSPRTMDARKLSALFRASSSACKNFRTSLRIDGDATSSPPDLRGSFARIFFRTASRNFS</sequence>
<feature type="compositionally biased region" description="Low complexity" evidence="1">
    <location>
        <begin position="51"/>
        <end position="63"/>
    </location>
</feature>
<protein>
    <submittedName>
        <fullName evidence="2">Predicted protein</fullName>
    </submittedName>
</protein>
<dbReference type="AlphaFoldDB" id="C1MXV3"/>
<dbReference type="KEGG" id="mpp:MICPUCDRAFT_60302"/>
<accession>C1MXV3</accession>
<reference evidence="2 3" key="1">
    <citation type="journal article" date="2009" name="Science">
        <title>Green evolution and dynamic adaptations revealed by genomes of the marine picoeukaryotes Micromonas.</title>
        <authorList>
            <person name="Worden A.Z."/>
            <person name="Lee J.H."/>
            <person name="Mock T."/>
            <person name="Rouze P."/>
            <person name="Simmons M.P."/>
            <person name="Aerts A.L."/>
            <person name="Allen A.E."/>
            <person name="Cuvelier M.L."/>
            <person name="Derelle E."/>
            <person name="Everett M.V."/>
            <person name="Foulon E."/>
            <person name="Grimwood J."/>
            <person name="Gundlach H."/>
            <person name="Henrissat B."/>
            <person name="Napoli C."/>
            <person name="McDonald S.M."/>
            <person name="Parker M.S."/>
            <person name="Rombauts S."/>
            <person name="Salamov A."/>
            <person name="Von Dassow P."/>
            <person name="Badger J.H."/>
            <person name="Coutinho P.M."/>
            <person name="Demir E."/>
            <person name="Dubchak I."/>
            <person name="Gentemann C."/>
            <person name="Eikrem W."/>
            <person name="Gready J.E."/>
            <person name="John U."/>
            <person name="Lanier W."/>
            <person name="Lindquist E.A."/>
            <person name="Lucas S."/>
            <person name="Mayer K.F."/>
            <person name="Moreau H."/>
            <person name="Not F."/>
            <person name="Otillar R."/>
            <person name="Panaud O."/>
            <person name="Pangilinan J."/>
            <person name="Paulsen I."/>
            <person name="Piegu B."/>
            <person name="Poliakov A."/>
            <person name="Robbens S."/>
            <person name="Schmutz J."/>
            <person name="Toulza E."/>
            <person name="Wyss T."/>
            <person name="Zelensky A."/>
            <person name="Zhou K."/>
            <person name="Armbrust E.V."/>
            <person name="Bhattacharya D."/>
            <person name="Goodenough U.W."/>
            <person name="Van de Peer Y."/>
            <person name="Grigoriev I.V."/>
        </authorList>
    </citation>
    <scope>NUCLEOTIDE SEQUENCE [LARGE SCALE GENOMIC DNA]</scope>
    <source>
        <strain evidence="2 3">CCMP1545</strain>
    </source>
</reference>
<name>C1MXV3_MICPC</name>
<dbReference type="Pfam" id="PF07004">
    <property type="entry name" value="SHIPPO-rpt"/>
    <property type="match status" value="3"/>
</dbReference>
<dbReference type="InterPro" id="IPR010736">
    <property type="entry name" value="SHIPPO-rpt"/>
</dbReference>
<dbReference type="RefSeq" id="XP_003060761.1">
    <property type="nucleotide sequence ID" value="XM_003060715.1"/>
</dbReference>